<dbReference type="RefSeq" id="WP_219482382.1">
    <property type="nucleotide sequence ID" value="NZ_CAURBD010000002.1"/>
</dbReference>
<feature type="domain" description="SusD-like N-terminal" evidence="1">
    <location>
        <begin position="24"/>
        <end position="226"/>
    </location>
</feature>
<sequence length="521" mass="58114">MKYTYISLLFVAATTVFGSCTDKLDMLPDNRMTLKNPSDVSRLLVSAYPWTYTASILESYSDNTDELINPSWSAFSNFQEQAFNWEDVIDNGYGDAPTDIFNGFWSAVATANKAIEHIEGVSNKNEYTQQLGEAYLCRAYAVFQLSTVFCEAYTSERADKALGMPYPTAPENTVGVHYDRGTIGQTYKKIEEDLLKGLALVGSSYAQPKYHFTPDAGNAFAARFYLYYQKYDKAIEYATKVLTANPENKLRNWTEWNKLSPNEQWQPDAYIDANAKCNLLLVSAYSAFGYYGGPGTAGARYAHGEVLANTETLRAKGPWGNSASLGYVTWSNTASSKVILRKIPFFYANSNGGGNGGAPYSTYSAFNTDETLMVRAEAYALSGQYDKALADLNTELKAFSKNPVTLTLQTIKDFYNSISYYTPTKPTPKKKFHTNFAIESSTQEPLLQAILQLKRLVTIHEGLRMQDVKRYGITIYRRSIETNNTINPATDSLTVNDPRVAIQIPQETIVAGLQANPRNKK</sequence>
<proteinExistence type="predicted"/>
<reference evidence="2 3" key="1">
    <citation type="submission" date="2021-07" db="EMBL/GenBank/DDBJ databases">
        <title>Genomic diversity and antimicrobial resistance of Prevotella spp. isolated from chronic lung disease airways.</title>
        <authorList>
            <person name="Webb K.A."/>
            <person name="Olagoke O.S."/>
            <person name="Baird T."/>
            <person name="Neill J."/>
            <person name="Pham A."/>
            <person name="Wells T.J."/>
            <person name="Ramsay K.A."/>
            <person name="Bell S.C."/>
            <person name="Sarovich D.S."/>
            <person name="Price E.P."/>
        </authorList>
    </citation>
    <scope>NUCLEOTIDE SEQUENCE [LARGE SCALE GENOMIC DNA]</scope>
    <source>
        <strain evidence="2 3">SCHI0011.S.12</strain>
    </source>
</reference>
<comment type="caution">
    <text evidence="2">The sequence shown here is derived from an EMBL/GenBank/DDBJ whole genome shotgun (WGS) entry which is preliminary data.</text>
</comment>
<accession>A0ABS6YFW1</accession>
<protein>
    <submittedName>
        <fullName evidence="2">RagB/SusD family nutrient uptake outer membrane protein</fullName>
    </submittedName>
</protein>
<dbReference type="Pfam" id="PF14322">
    <property type="entry name" value="SusD-like_3"/>
    <property type="match status" value="1"/>
</dbReference>
<keyword evidence="3" id="KW-1185">Reference proteome</keyword>
<evidence type="ECO:0000313" key="2">
    <source>
        <dbReference type="EMBL" id="MBW4770116.1"/>
    </source>
</evidence>
<dbReference type="InterPro" id="IPR033985">
    <property type="entry name" value="SusD-like_N"/>
</dbReference>
<evidence type="ECO:0000259" key="1">
    <source>
        <dbReference type="Pfam" id="PF14322"/>
    </source>
</evidence>
<evidence type="ECO:0000313" key="3">
    <source>
        <dbReference type="Proteomes" id="UP000788426"/>
    </source>
</evidence>
<gene>
    <name evidence="2" type="ORF">KZO38_10175</name>
</gene>
<organism evidence="2 3">
    <name type="scientific">Hoylesella nanceiensis</name>
    <dbReference type="NCBI Taxonomy" id="425941"/>
    <lineage>
        <taxon>Bacteria</taxon>
        <taxon>Pseudomonadati</taxon>
        <taxon>Bacteroidota</taxon>
        <taxon>Bacteroidia</taxon>
        <taxon>Bacteroidales</taxon>
        <taxon>Prevotellaceae</taxon>
        <taxon>Hoylesella</taxon>
    </lineage>
</organism>
<name>A0ABS6YFW1_9BACT</name>
<dbReference type="EMBL" id="JAHXCT010000009">
    <property type="protein sequence ID" value="MBW4770116.1"/>
    <property type="molecule type" value="Genomic_DNA"/>
</dbReference>
<dbReference type="PROSITE" id="PS51257">
    <property type="entry name" value="PROKAR_LIPOPROTEIN"/>
    <property type="match status" value="1"/>
</dbReference>
<dbReference type="Proteomes" id="UP000788426">
    <property type="component" value="Unassembled WGS sequence"/>
</dbReference>